<feature type="domain" description="Retroviral polymerase SH3-like" evidence="2">
    <location>
        <begin position="31"/>
        <end position="71"/>
    </location>
</feature>
<reference evidence="3" key="1">
    <citation type="journal article" date="2019" name="Sci. Rep.">
        <title>Draft genome of Tanacetum cinerariifolium, the natural source of mosquito coil.</title>
        <authorList>
            <person name="Yamashiro T."/>
            <person name="Shiraishi A."/>
            <person name="Satake H."/>
            <person name="Nakayama K."/>
        </authorList>
    </citation>
    <scope>NUCLEOTIDE SEQUENCE</scope>
</reference>
<dbReference type="InterPro" id="IPR057670">
    <property type="entry name" value="SH3_retrovirus"/>
</dbReference>
<feature type="non-terminal residue" evidence="3">
    <location>
        <position position="1"/>
    </location>
</feature>
<protein>
    <recommendedName>
        <fullName evidence="2">Retroviral polymerase SH3-like domain-containing protein</fullName>
    </recommendedName>
</protein>
<organism evidence="3">
    <name type="scientific">Tanacetum cinerariifolium</name>
    <name type="common">Dalmatian daisy</name>
    <name type="synonym">Chrysanthemum cinerariifolium</name>
    <dbReference type="NCBI Taxonomy" id="118510"/>
    <lineage>
        <taxon>Eukaryota</taxon>
        <taxon>Viridiplantae</taxon>
        <taxon>Streptophyta</taxon>
        <taxon>Embryophyta</taxon>
        <taxon>Tracheophyta</taxon>
        <taxon>Spermatophyta</taxon>
        <taxon>Magnoliopsida</taxon>
        <taxon>eudicotyledons</taxon>
        <taxon>Gunneridae</taxon>
        <taxon>Pentapetalae</taxon>
        <taxon>asterids</taxon>
        <taxon>campanulids</taxon>
        <taxon>Asterales</taxon>
        <taxon>Asteraceae</taxon>
        <taxon>Asteroideae</taxon>
        <taxon>Anthemideae</taxon>
        <taxon>Anthemidinae</taxon>
        <taxon>Tanacetum</taxon>
    </lineage>
</organism>
<feature type="compositionally biased region" description="Basic and acidic residues" evidence="1">
    <location>
        <begin position="176"/>
        <end position="189"/>
    </location>
</feature>
<name>A0A699S2K9_TANCI</name>
<evidence type="ECO:0000259" key="2">
    <source>
        <dbReference type="Pfam" id="PF25597"/>
    </source>
</evidence>
<evidence type="ECO:0000256" key="1">
    <source>
        <dbReference type="SAM" id="MobiDB-lite"/>
    </source>
</evidence>
<gene>
    <name evidence="3" type="ORF">Tci_863605</name>
</gene>
<dbReference type="AlphaFoldDB" id="A0A699S2K9"/>
<proteinExistence type="predicted"/>
<feature type="non-terminal residue" evidence="3">
    <location>
        <position position="189"/>
    </location>
</feature>
<evidence type="ECO:0000313" key="3">
    <source>
        <dbReference type="EMBL" id="GFC91635.1"/>
    </source>
</evidence>
<feature type="region of interest" description="Disordered" evidence="1">
    <location>
        <begin position="134"/>
        <end position="189"/>
    </location>
</feature>
<dbReference type="EMBL" id="BKCJ011132874">
    <property type="protein sequence ID" value="GFC91635.1"/>
    <property type="molecule type" value="Genomic_DNA"/>
</dbReference>
<comment type="caution">
    <text evidence="3">The sequence shown here is derived from an EMBL/GenBank/DDBJ whole genome shotgun (WGS) entry which is preliminary data.</text>
</comment>
<accession>A0A699S2K9</accession>
<dbReference type="Pfam" id="PF25597">
    <property type="entry name" value="SH3_retrovirus"/>
    <property type="match status" value="1"/>
</dbReference>
<feature type="compositionally biased region" description="Basic and acidic residues" evidence="1">
    <location>
        <begin position="146"/>
        <end position="162"/>
    </location>
</feature>
<sequence>TLIEAARTMLEDLLLPIPFWAEAVNTACYVQNRADEGFLVGYSISSKAFRIFNSKTKTVQETLHINFLENNPNVIGSGPTWLFDIDTLTKSINYQPVAAGNQPNPSAGIQDHFDAEKAREENVQQYVLFHLWPSGSKDPQNTNDDTTFKVKKPEFEGKKPESKVYVSPSSSAKTKKHDDKTKIEAKGKS</sequence>